<dbReference type="InterPro" id="IPR029058">
    <property type="entry name" value="AB_hydrolase_fold"/>
</dbReference>
<protein>
    <submittedName>
        <fullName evidence="3">AB hydrolase superfamily protein YvaM</fullName>
        <ecNumber evidence="3">3.-.-.-</ecNumber>
    </submittedName>
</protein>
<evidence type="ECO:0000256" key="1">
    <source>
        <dbReference type="ARBA" id="ARBA00022801"/>
    </source>
</evidence>
<comment type="caution">
    <text evidence="3">The sequence shown here is derived from an EMBL/GenBank/DDBJ whole genome shotgun (WGS) entry which is preliminary data.</text>
</comment>
<dbReference type="Proteomes" id="UP000838821">
    <property type="component" value="Unassembled WGS sequence"/>
</dbReference>
<gene>
    <name evidence="3" type="primary">yvaM</name>
    <name evidence="3" type="ORF">PAECIP111891_03301</name>
</gene>
<organism evidence="3 4">
    <name type="scientific">Paenibacillus allorhizoplanae</name>
    <dbReference type="NCBI Taxonomy" id="2905648"/>
    <lineage>
        <taxon>Bacteria</taxon>
        <taxon>Bacillati</taxon>
        <taxon>Bacillota</taxon>
        <taxon>Bacilli</taxon>
        <taxon>Bacillales</taxon>
        <taxon>Paenibacillaceae</taxon>
        <taxon>Paenibacillus</taxon>
    </lineage>
</organism>
<dbReference type="GO" id="GO:0016787">
    <property type="term" value="F:hydrolase activity"/>
    <property type="evidence" value="ECO:0007669"/>
    <property type="project" value="UniProtKB-KW"/>
</dbReference>
<feature type="domain" description="AB hydrolase-1" evidence="2">
    <location>
        <begin position="43"/>
        <end position="249"/>
    </location>
</feature>
<reference evidence="3" key="1">
    <citation type="submission" date="2022-01" db="EMBL/GenBank/DDBJ databases">
        <authorList>
            <person name="Criscuolo A."/>
        </authorList>
    </citation>
    <scope>NUCLEOTIDE SEQUENCE</scope>
    <source>
        <strain evidence="3">CIP111891</strain>
    </source>
</reference>
<sequence>MPWANVNETSLHYEITGPEWGMPILFIHPPLLTLEAFRYQKEQLGVHFRVITFDIRGHGGSASSKQSLSYKLISQDLIGLLDFLGIEEAFLCGYSTGGTVALEALLTHPHRLVGGIVVSGMSELTDTYNRIRVWLAIRMANPSRIMNFLIRAITYGNADKKTTYQELKDHALQDKADNVRSYFEQSLRYNCTNSLSKIQQPVLLIYGEKDVDFHPYAQILHTGLPHSSLFFIKDAKHPVPIQNAARMNDIIHLWADSLKEKEQKERWKLDLAIAQKLNPQLYGNVHESSSDAEPSIYTQEQ</sequence>
<dbReference type="PANTHER" id="PTHR43798:SF31">
    <property type="entry name" value="AB HYDROLASE SUPERFAMILY PROTEIN YCLE"/>
    <property type="match status" value="1"/>
</dbReference>
<dbReference type="EMBL" id="CAKMMW010000009">
    <property type="protein sequence ID" value="CAH1209372.1"/>
    <property type="molecule type" value="Genomic_DNA"/>
</dbReference>
<dbReference type="Pfam" id="PF12697">
    <property type="entry name" value="Abhydrolase_6"/>
    <property type="match status" value="1"/>
</dbReference>
<evidence type="ECO:0000313" key="3">
    <source>
        <dbReference type="EMBL" id="CAH1209372.1"/>
    </source>
</evidence>
<dbReference type="PANTHER" id="PTHR43798">
    <property type="entry name" value="MONOACYLGLYCEROL LIPASE"/>
    <property type="match status" value="1"/>
</dbReference>
<evidence type="ECO:0000313" key="4">
    <source>
        <dbReference type="Proteomes" id="UP000838821"/>
    </source>
</evidence>
<dbReference type="Gene3D" id="3.40.50.1820">
    <property type="entry name" value="alpha/beta hydrolase"/>
    <property type="match status" value="1"/>
</dbReference>
<keyword evidence="4" id="KW-1185">Reference proteome</keyword>
<proteinExistence type="predicted"/>
<dbReference type="SUPFAM" id="SSF53474">
    <property type="entry name" value="alpha/beta-Hydrolases"/>
    <property type="match status" value="1"/>
</dbReference>
<dbReference type="InterPro" id="IPR000073">
    <property type="entry name" value="AB_hydrolase_1"/>
</dbReference>
<dbReference type="InterPro" id="IPR050266">
    <property type="entry name" value="AB_hydrolase_sf"/>
</dbReference>
<accession>A0ABM9CBB3</accession>
<evidence type="ECO:0000259" key="2">
    <source>
        <dbReference type="Pfam" id="PF12697"/>
    </source>
</evidence>
<name>A0ABM9CBB3_9BACL</name>
<dbReference type="RefSeq" id="WP_236288792.1">
    <property type="nucleotide sequence ID" value="NZ_CAKMMW010000009.1"/>
</dbReference>
<dbReference type="EC" id="3.-.-.-" evidence="3"/>
<keyword evidence="1 3" id="KW-0378">Hydrolase</keyword>